<evidence type="ECO:0000256" key="1">
    <source>
        <dbReference type="ARBA" id="ARBA00004123"/>
    </source>
</evidence>
<evidence type="ECO:0000256" key="5">
    <source>
        <dbReference type="ARBA" id="ARBA00023242"/>
    </source>
</evidence>
<keyword evidence="5" id="KW-0539">Nucleus</keyword>
<proteinExistence type="inferred from homology"/>
<dbReference type="PROSITE" id="PS50811">
    <property type="entry name" value="WRKY"/>
    <property type="match status" value="1"/>
</dbReference>
<dbReference type="GO" id="GO:0003700">
    <property type="term" value="F:DNA-binding transcription factor activity"/>
    <property type="evidence" value="ECO:0007669"/>
    <property type="project" value="InterPro"/>
</dbReference>
<evidence type="ECO:0000256" key="6">
    <source>
        <dbReference type="ARBA" id="ARBA00060850"/>
    </source>
</evidence>
<evidence type="ECO:0000256" key="3">
    <source>
        <dbReference type="ARBA" id="ARBA00023125"/>
    </source>
</evidence>
<reference evidence="9 10" key="1">
    <citation type="journal article" date="2021" name="bioRxiv">
        <title>The Gossypium anomalum genome as a resource for cotton improvement and evolutionary analysis of hybrid incompatibility.</title>
        <authorList>
            <person name="Grover C.E."/>
            <person name="Yuan D."/>
            <person name="Arick M.A."/>
            <person name="Miller E.R."/>
            <person name="Hu G."/>
            <person name="Peterson D.G."/>
            <person name="Wendel J.F."/>
            <person name="Udall J.A."/>
        </authorList>
    </citation>
    <scope>NUCLEOTIDE SEQUENCE [LARGE SCALE GENOMIC DNA]</scope>
    <source>
        <strain evidence="9">JFW-Udall</strain>
        <tissue evidence="9">Leaf</tissue>
    </source>
</reference>
<feature type="region of interest" description="Disordered" evidence="7">
    <location>
        <begin position="105"/>
        <end position="143"/>
    </location>
</feature>
<name>A0A8J5YB15_9ROSI</name>
<evidence type="ECO:0000313" key="10">
    <source>
        <dbReference type="Proteomes" id="UP000701853"/>
    </source>
</evidence>
<keyword evidence="10" id="KW-1185">Reference proteome</keyword>
<comment type="similarity">
    <text evidence="6">Belongs to the WRKY group III family.</text>
</comment>
<evidence type="ECO:0000256" key="4">
    <source>
        <dbReference type="ARBA" id="ARBA00023163"/>
    </source>
</evidence>
<dbReference type="InterPro" id="IPR003657">
    <property type="entry name" value="WRKY_dom"/>
</dbReference>
<dbReference type="Gene3D" id="2.20.25.80">
    <property type="entry name" value="WRKY domain"/>
    <property type="match status" value="1"/>
</dbReference>
<evidence type="ECO:0000256" key="7">
    <source>
        <dbReference type="SAM" id="MobiDB-lite"/>
    </source>
</evidence>
<dbReference type="GO" id="GO:0000976">
    <property type="term" value="F:transcription cis-regulatory region binding"/>
    <property type="evidence" value="ECO:0007669"/>
    <property type="project" value="TreeGrafter"/>
</dbReference>
<dbReference type="FunFam" id="2.20.25.80:FF:000009">
    <property type="entry name" value="WRKY transcription factor 53"/>
    <property type="match status" value="1"/>
</dbReference>
<feature type="compositionally biased region" description="Basic and acidic residues" evidence="7">
    <location>
        <begin position="128"/>
        <end position="142"/>
    </location>
</feature>
<dbReference type="GO" id="GO:0005634">
    <property type="term" value="C:nucleus"/>
    <property type="evidence" value="ECO:0007669"/>
    <property type="project" value="UniProtKB-SubCell"/>
</dbReference>
<organism evidence="9 10">
    <name type="scientific">Gossypium anomalum</name>
    <dbReference type="NCBI Taxonomy" id="47600"/>
    <lineage>
        <taxon>Eukaryota</taxon>
        <taxon>Viridiplantae</taxon>
        <taxon>Streptophyta</taxon>
        <taxon>Embryophyta</taxon>
        <taxon>Tracheophyta</taxon>
        <taxon>Spermatophyta</taxon>
        <taxon>Magnoliopsida</taxon>
        <taxon>eudicotyledons</taxon>
        <taxon>Gunneridae</taxon>
        <taxon>Pentapetalae</taxon>
        <taxon>rosids</taxon>
        <taxon>malvids</taxon>
        <taxon>Malvales</taxon>
        <taxon>Malvaceae</taxon>
        <taxon>Malvoideae</taxon>
        <taxon>Gossypium</taxon>
    </lineage>
</organism>
<dbReference type="Pfam" id="PF03106">
    <property type="entry name" value="WRKY"/>
    <property type="match status" value="1"/>
</dbReference>
<accession>A0A8J5YB15</accession>
<protein>
    <recommendedName>
        <fullName evidence="8">WRKY domain-containing protein</fullName>
    </recommendedName>
</protein>
<dbReference type="OrthoDB" id="1888929at2759"/>
<evidence type="ECO:0000256" key="2">
    <source>
        <dbReference type="ARBA" id="ARBA00023015"/>
    </source>
</evidence>
<keyword evidence="3" id="KW-0238">DNA-binding</keyword>
<keyword evidence="2" id="KW-0805">Transcription regulation</keyword>
<evidence type="ECO:0000259" key="8">
    <source>
        <dbReference type="PROSITE" id="PS50811"/>
    </source>
</evidence>
<dbReference type="PANTHER" id="PTHR32096:SF36">
    <property type="entry name" value="WRKY TRANSCRIPTION FACTOR 41-RELATED"/>
    <property type="match status" value="1"/>
</dbReference>
<dbReference type="GO" id="GO:0010150">
    <property type="term" value="P:leaf senescence"/>
    <property type="evidence" value="ECO:0007669"/>
    <property type="project" value="UniProtKB-ARBA"/>
</dbReference>
<dbReference type="GO" id="GO:0010193">
    <property type="term" value="P:response to ozone"/>
    <property type="evidence" value="ECO:0007669"/>
    <property type="project" value="UniProtKB-ARBA"/>
</dbReference>
<gene>
    <name evidence="9" type="ORF">CXB51_033323</name>
</gene>
<comment type="caution">
    <text evidence="9">The sequence shown here is derived from an EMBL/GenBank/DDBJ whole genome shotgun (WGS) entry which is preliminary data.</text>
</comment>
<dbReference type="InterPro" id="IPR036576">
    <property type="entry name" value="WRKY_dom_sf"/>
</dbReference>
<keyword evidence="4" id="KW-0804">Transcription</keyword>
<dbReference type="GO" id="GO:0009751">
    <property type="term" value="P:response to salicylic acid"/>
    <property type="evidence" value="ECO:0007669"/>
    <property type="project" value="UniProtKB-ARBA"/>
</dbReference>
<dbReference type="PANTHER" id="PTHR32096">
    <property type="entry name" value="WRKY TRANSCRIPTION FACTOR 30-RELATED-RELATED"/>
    <property type="match status" value="1"/>
</dbReference>
<feature type="domain" description="WRKY" evidence="8">
    <location>
        <begin position="163"/>
        <end position="226"/>
    </location>
</feature>
<dbReference type="AlphaFoldDB" id="A0A8J5YB15"/>
<evidence type="ECO:0000313" key="9">
    <source>
        <dbReference type="EMBL" id="KAG8476476.1"/>
    </source>
</evidence>
<dbReference type="GO" id="GO:0042542">
    <property type="term" value="P:response to hydrogen peroxide"/>
    <property type="evidence" value="ECO:0007669"/>
    <property type="project" value="UniProtKB-ARBA"/>
</dbReference>
<sequence length="399" mass="44986">MVVSSCSSSVRLFQSLWLLLFVFLKGKLLLLEELNKENMEHRWNREQGTLISELIQGMELAKQLRVHLDAASSAESMDLLVQKILSSYEKAILILQFSRPMSMGQPQQNVGATSGVPESPLSINGSPRSDDLDKDNQDTRDISKKRKLLPRWTDHVRVTSESLLEGTHDDGYSWRKYGQKDILGAKYPRSYYRCTYRHTQDCWATKQVQRSDEDPTIFEITYRGTHTCVHGNQPVPPPASPEKQEYKLTNLNTNNNQQLQSQDILSNLRKGLRVNTEGLDNKEMATSFSFPSTSFGWLKTENNSFSPSGVLDNNNILNSFSSPFTSPATPALNYFSASQPQMNCFGGMLSTQNSEPDLKELISANTSATNPPIIDLDFSLDQVELDPNFQFDTQGFFSS</sequence>
<dbReference type="InterPro" id="IPR044810">
    <property type="entry name" value="WRKY_plant"/>
</dbReference>
<dbReference type="Proteomes" id="UP000701853">
    <property type="component" value="Chromosome 12"/>
</dbReference>
<dbReference type="EMBL" id="JAHUZN010000012">
    <property type="protein sequence ID" value="KAG8476476.1"/>
    <property type="molecule type" value="Genomic_DNA"/>
</dbReference>
<comment type="subcellular location">
    <subcellularLocation>
        <location evidence="1">Nucleus</location>
    </subcellularLocation>
</comment>
<dbReference type="SMART" id="SM00774">
    <property type="entry name" value="WRKY"/>
    <property type="match status" value="1"/>
</dbReference>
<dbReference type="SUPFAM" id="SSF118290">
    <property type="entry name" value="WRKY DNA-binding domain"/>
    <property type="match status" value="1"/>
</dbReference>